<gene>
    <name evidence="5" type="ORF">J6595_09955</name>
</gene>
<name>A0ABS4BIQ3_9HYPH</name>
<evidence type="ECO:0000256" key="2">
    <source>
        <dbReference type="ARBA" id="ARBA00005695"/>
    </source>
</evidence>
<accession>A0ABS4BIQ3</accession>
<evidence type="ECO:0000313" key="5">
    <source>
        <dbReference type="EMBL" id="MBP0615904.1"/>
    </source>
</evidence>
<dbReference type="Pfam" id="PF00496">
    <property type="entry name" value="SBP_bac_5"/>
    <property type="match status" value="1"/>
</dbReference>
<sequence>MTFTPMNRRTILKSLAIGTAGLIGADMLGPKAAFAIEGKTLKIRNDGDIRNIDPAMRSGWYDETIMFAIFSSLIQYKAGKEWEYELDAAESFDASDPMAIKFSLKPGMKWTNGHGDVTAEDVKYSFERFKDEKLDAIYGSDWAALDHVEVTDELSGIIHMTKPFAPLLASTLPRASGIIVCKKALEENGGKIETDPFATSGPYTFADWQPRQRITLKRNPDFVGPQPYFEEIQLFPIQDKIAAETAFDAGDLDCTQIQISSIADRKGGKATLTVRPALAYTWLGMNVENPKLSDVKVRRAIQRAVNVPEVVSATFGDAIEPAHGLVPPPLLGARDKVLYPFDQAEAKKLLAEAGAEGLSLTCVLGMDSDQLIAAQVIQAQLAAVGINLKVRQMDDATMDAQMQDKNGGWKTSEVWIDTFTTAPDPSWVTEWFTCGQVGEWNFQRTCDESWDAENAKAVEETDETKRAKMYRDLQDKLEETGAYVPLYHGVNAWISAPELTPAFTPDGQWPVLREMAVKS</sequence>
<evidence type="ECO:0000256" key="3">
    <source>
        <dbReference type="ARBA" id="ARBA00022729"/>
    </source>
</evidence>
<dbReference type="PROSITE" id="PS51318">
    <property type="entry name" value="TAT"/>
    <property type="match status" value="1"/>
</dbReference>
<dbReference type="InterPro" id="IPR000914">
    <property type="entry name" value="SBP_5_dom"/>
</dbReference>
<dbReference type="Proteomes" id="UP000678276">
    <property type="component" value="Unassembled WGS sequence"/>
</dbReference>
<dbReference type="PANTHER" id="PTHR30290:SF38">
    <property type="entry name" value="D,D-DIPEPTIDE-BINDING PERIPLASMIC PROTEIN DDPA-RELATED"/>
    <property type="match status" value="1"/>
</dbReference>
<dbReference type="PIRSF" id="PIRSF002741">
    <property type="entry name" value="MppA"/>
    <property type="match status" value="1"/>
</dbReference>
<dbReference type="RefSeq" id="WP_209594318.1">
    <property type="nucleotide sequence ID" value="NZ_JAGJCF010000005.1"/>
</dbReference>
<evidence type="ECO:0000313" key="6">
    <source>
        <dbReference type="Proteomes" id="UP000678276"/>
    </source>
</evidence>
<protein>
    <recommendedName>
        <fullName evidence="4">Solute-binding protein family 5 domain-containing protein</fullName>
    </recommendedName>
</protein>
<dbReference type="Gene3D" id="3.40.190.10">
    <property type="entry name" value="Periplasmic binding protein-like II"/>
    <property type="match status" value="1"/>
</dbReference>
<feature type="domain" description="Solute-binding protein family 5" evidence="4">
    <location>
        <begin position="84"/>
        <end position="432"/>
    </location>
</feature>
<evidence type="ECO:0000259" key="4">
    <source>
        <dbReference type="Pfam" id="PF00496"/>
    </source>
</evidence>
<dbReference type="SUPFAM" id="SSF53850">
    <property type="entry name" value="Periplasmic binding protein-like II"/>
    <property type="match status" value="1"/>
</dbReference>
<keyword evidence="6" id="KW-1185">Reference proteome</keyword>
<proteinExistence type="inferred from homology"/>
<dbReference type="InterPro" id="IPR006311">
    <property type="entry name" value="TAT_signal"/>
</dbReference>
<dbReference type="Gene3D" id="3.10.105.10">
    <property type="entry name" value="Dipeptide-binding Protein, Domain 3"/>
    <property type="match status" value="1"/>
</dbReference>
<dbReference type="EMBL" id="JAGJCF010000005">
    <property type="protein sequence ID" value="MBP0615904.1"/>
    <property type="molecule type" value="Genomic_DNA"/>
</dbReference>
<evidence type="ECO:0000256" key="1">
    <source>
        <dbReference type="ARBA" id="ARBA00004418"/>
    </source>
</evidence>
<dbReference type="InterPro" id="IPR030678">
    <property type="entry name" value="Peptide/Ni-bd"/>
</dbReference>
<keyword evidence="3" id="KW-0732">Signal</keyword>
<dbReference type="InterPro" id="IPR039424">
    <property type="entry name" value="SBP_5"/>
</dbReference>
<dbReference type="PANTHER" id="PTHR30290">
    <property type="entry name" value="PERIPLASMIC BINDING COMPONENT OF ABC TRANSPORTER"/>
    <property type="match status" value="1"/>
</dbReference>
<comment type="caution">
    <text evidence="5">The sequence shown here is derived from an EMBL/GenBank/DDBJ whole genome shotgun (WGS) entry which is preliminary data.</text>
</comment>
<organism evidence="5 6">
    <name type="scientific">Jiella mangrovi</name>
    <dbReference type="NCBI Taxonomy" id="2821407"/>
    <lineage>
        <taxon>Bacteria</taxon>
        <taxon>Pseudomonadati</taxon>
        <taxon>Pseudomonadota</taxon>
        <taxon>Alphaproteobacteria</taxon>
        <taxon>Hyphomicrobiales</taxon>
        <taxon>Aurantimonadaceae</taxon>
        <taxon>Jiella</taxon>
    </lineage>
</organism>
<reference evidence="5 6" key="1">
    <citation type="submission" date="2021-04" db="EMBL/GenBank/DDBJ databases">
        <title>Whole genome sequence of Jiella sp. KSK16Y-1.</title>
        <authorList>
            <person name="Tuo L."/>
        </authorList>
    </citation>
    <scope>NUCLEOTIDE SEQUENCE [LARGE SCALE GENOMIC DNA]</scope>
    <source>
        <strain evidence="5 6">KSK16Y-1</strain>
    </source>
</reference>
<comment type="subcellular location">
    <subcellularLocation>
        <location evidence="1">Periplasm</location>
    </subcellularLocation>
</comment>
<comment type="similarity">
    <text evidence="2">Belongs to the bacterial solute-binding protein 5 family.</text>
</comment>